<feature type="domain" description="Putative metallopeptidase" evidence="3">
    <location>
        <begin position="11"/>
        <end position="294"/>
    </location>
</feature>
<feature type="compositionally biased region" description="Polar residues" evidence="1">
    <location>
        <begin position="179"/>
        <end position="190"/>
    </location>
</feature>
<feature type="region of interest" description="Disordered" evidence="1">
    <location>
        <begin position="153"/>
        <end position="228"/>
    </location>
</feature>
<dbReference type="Pfam" id="PF13203">
    <property type="entry name" value="DUF2201_N"/>
    <property type="match status" value="1"/>
</dbReference>
<gene>
    <name evidence="4" type="ORF">SAMN02745130_01299</name>
</gene>
<sequence>MTELSAQAIEDKLVAARTRLILDQPFLGALVLRLPLQVAQPAWCPTTGTDARKFYYNPAYIAELRPAELQFVLAHEALHCALGHFVRRQHRVKHRWDLACDYAINPILLDEGLKPPPGILMLKEYAGLTAEEIYPCIADNDHSETLDQHLYDKEDSSHQGSQDQQSNPLDQCPSESDPAKQQPNPSPSAESRQSSEPTSASSSQPNQTEFDPAANGGKPPPLSQQEAEDLGVQWQQRLAGAAQQAEQAGKLSGVMKRLVQELLRPRLPWRHLLAHYFTGLARDDYTYTRPSNRRGNPAIFPSLKSQQINAVIALDVSGSISDAELQECLAEINAIKGQVRARISLLACDADLVEGFPRVFEPWEELSLPPDLAGGGTTDFRPVFTWISQQDQAPDILVYFTDAAGFFPTLEPNYPVLWLVKGRKDVPWGMKIQLN</sequence>
<organism evidence="4 5">
    <name type="scientific">Thiothrix eikelboomii</name>
    <dbReference type="NCBI Taxonomy" id="92487"/>
    <lineage>
        <taxon>Bacteria</taxon>
        <taxon>Pseudomonadati</taxon>
        <taxon>Pseudomonadota</taxon>
        <taxon>Gammaproteobacteria</taxon>
        <taxon>Thiotrichales</taxon>
        <taxon>Thiotrichaceae</taxon>
        <taxon>Thiothrix</taxon>
    </lineage>
</organism>
<proteinExistence type="predicted"/>
<evidence type="ECO:0000256" key="1">
    <source>
        <dbReference type="SAM" id="MobiDB-lite"/>
    </source>
</evidence>
<evidence type="ECO:0000259" key="3">
    <source>
        <dbReference type="Pfam" id="PF13203"/>
    </source>
</evidence>
<dbReference type="InterPro" id="IPR018698">
    <property type="entry name" value="VWA-like_dom"/>
</dbReference>
<dbReference type="PANTHER" id="PTHR38730">
    <property type="entry name" value="SLL7028 PROTEIN"/>
    <property type="match status" value="1"/>
</dbReference>
<protein>
    <submittedName>
        <fullName evidence="4">Predicted metal-dependent peptidase</fullName>
    </submittedName>
</protein>
<keyword evidence="5" id="KW-1185">Reference proteome</keyword>
<evidence type="ECO:0000313" key="5">
    <source>
        <dbReference type="Proteomes" id="UP000190460"/>
    </source>
</evidence>
<dbReference type="Proteomes" id="UP000190460">
    <property type="component" value="Unassembled WGS sequence"/>
</dbReference>
<dbReference type="STRING" id="92487.SAMN02745130_01299"/>
<accession>A0A1T4W9C1</accession>
<dbReference type="EMBL" id="FUYB01000004">
    <property type="protein sequence ID" value="SKA73880.1"/>
    <property type="molecule type" value="Genomic_DNA"/>
</dbReference>
<evidence type="ECO:0000259" key="2">
    <source>
        <dbReference type="Pfam" id="PF09967"/>
    </source>
</evidence>
<dbReference type="Pfam" id="PF09967">
    <property type="entry name" value="DUF2201"/>
    <property type="match status" value="1"/>
</dbReference>
<feature type="compositionally biased region" description="Low complexity" evidence="1">
    <location>
        <begin position="191"/>
        <end position="203"/>
    </location>
</feature>
<dbReference type="InterPro" id="IPR025154">
    <property type="entry name" value="Put_metallopeptidase_dom"/>
</dbReference>
<dbReference type="OrthoDB" id="9761650at2"/>
<dbReference type="PANTHER" id="PTHR38730:SF1">
    <property type="entry name" value="SLL7028 PROTEIN"/>
    <property type="match status" value="1"/>
</dbReference>
<evidence type="ECO:0000313" key="4">
    <source>
        <dbReference type="EMBL" id="SKA73880.1"/>
    </source>
</evidence>
<dbReference type="RefSeq" id="WP_078921769.1">
    <property type="nucleotide sequence ID" value="NZ_FUYB01000004.1"/>
</dbReference>
<name>A0A1T4W9C1_9GAMM</name>
<dbReference type="AlphaFoldDB" id="A0A1T4W9C1"/>
<feature type="domain" description="VWA-like" evidence="2">
    <location>
        <begin position="311"/>
        <end position="434"/>
    </location>
</feature>
<reference evidence="5" key="1">
    <citation type="submission" date="2017-02" db="EMBL/GenBank/DDBJ databases">
        <authorList>
            <person name="Varghese N."/>
            <person name="Submissions S."/>
        </authorList>
    </citation>
    <scope>NUCLEOTIDE SEQUENCE [LARGE SCALE GENOMIC DNA]</scope>
    <source>
        <strain evidence="5">ATCC 49788</strain>
    </source>
</reference>